<organism evidence="1 2">
    <name type="scientific">Pelagibacterium lentulum</name>
    <dbReference type="NCBI Taxonomy" id="2029865"/>
    <lineage>
        <taxon>Bacteria</taxon>
        <taxon>Pseudomonadati</taxon>
        <taxon>Pseudomonadota</taxon>
        <taxon>Alphaproteobacteria</taxon>
        <taxon>Hyphomicrobiales</taxon>
        <taxon>Devosiaceae</taxon>
        <taxon>Pelagibacterium</taxon>
    </lineage>
</organism>
<gene>
    <name evidence="1" type="ORF">GCM10011499_38860</name>
</gene>
<proteinExistence type="predicted"/>
<dbReference type="RefSeq" id="WP_127071381.1">
    <property type="nucleotide sequence ID" value="NZ_BMKB01000013.1"/>
</dbReference>
<dbReference type="AlphaFoldDB" id="A0A916W433"/>
<protein>
    <submittedName>
        <fullName evidence="1">Uncharacterized protein</fullName>
    </submittedName>
</protein>
<evidence type="ECO:0000313" key="1">
    <source>
        <dbReference type="EMBL" id="GGA64623.1"/>
    </source>
</evidence>
<keyword evidence="2" id="KW-1185">Reference proteome</keyword>
<dbReference type="Proteomes" id="UP000596977">
    <property type="component" value="Unassembled WGS sequence"/>
</dbReference>
<reference evidence="1 2" key="1">
    <citation type="journal article" date="2014" name="Int. J. Syst. Evol. Microbiol.">
        <title>Complete genome sequence of Corynebacterium casei LMG S-19264T (=DSM 44701T), isolated from a smear-ripened cheese.</title>
        <authorList>
            <consortium name="US DOE Joint Genome Institute (JGI-PGF)"/>
            <person name="Walter F."/>
            <person name="Albersmeier A."/>
            <person name="Kalinowski J."/>
            <person name="Ruckert C."/>
        </authorList>
    </citation>
    <scope>NUCLEOTIDE SEQUENCE [LARGE SCALE GENOMIC DNA]</scope>
    <source>
        <strain evidence="1 2">CGMCC 1.15896</strain>
    </source>
</reference>
<evidence type="ECO:0000313" key="2">
    <source>
        <dbReference type="Proteomes" id="UP000596977"/>
    </source>
</evidence>
<sequence length="80" mass="9231">MSAPSPKDRLSGEIAYALTKRLVIDMPTARAAVDDALRSMEKNEDYKSLVMEAFDRFGVEDRRELIERKTESHFKAKQRL</sequence>
<dbReference type="EMBL" id="BMKB01000013">
    <property type="protein sequence ID" value="GGA64623.1"/>
    <property type="molecule type" value="Genomic_DNA"/>
</dbReference>
<name>A0A916W433_9HYPH</name>
<accession>A0A916W433</accession>
<comment type="caution">
    <text evidence="1">The sequence shown here is derived from an EMBL/GenBank/DDBJ whole genome shotgun (WGS) entry which is preliminary data.</text>
</comment>